<organism evidence="2 3">
    <name type="scientific">Pseudophaeobacter arcticus</name>
    <dbReference type="NCBI Taxonomy" id="385492"/>
    <lineage>
        <taxon>Bacteria</taxon>
        <taxon>Pseudomonadati</taxon>
        <taxon>Pseudomonadota</taxon>
        <taxon>Alphaproteobacteria</taxon>
        <taxon>Rhodobacterales</taxon>
        <taxon>Paracoccaceae</taxon>
        <taxon>Pseudophaeobacter</taxon>
    </lineage>
</organism>
<accession>A0ABQ0ARN3</accession>
<protein>
    <submittedName>
        <fullName evidence="2">HPr kinase/phosphatase C-terminal domain-containing protein</fullName>
    </submittedName>
</protein>
<name>A0ABQ0ARN3_9RHOB</name>
<dbReference type="SUPFAM" id="SSF53795">
    <property type="entry name" value="PEP carboxykinase-like"/>
    <property type="match status" value="1"/>
</dbReference>
<evidence type="ECO:0000313" key="3">
    <source>
        <dbReference type="Proteomes" id="UP001441944"/>
    </source>
</evidence>
<keyword evidence="2" id="KW-0418">Kinase</keyword>
<gene>
    <name evidence="2" type="ORF">NBRC116598_39820</name>
</gene>
<dbReference type="Proteomes" id="UP001441944">
    <property type="component" value="Unassembled WGS sequence"/>
</dbReference>
<sequence>MAPVAPCLSLHASCVTWGARGLLIRGASGSGKSALALQLMAYGADLVADDQVQIWQQGRDVWARSPASEGLIEARFVGILTVAAAKETAICAIVDLDQVETERLPPKRHQALLGQQIQVFHRAEGSHFAAALIQFLKSGALDPDAKLSDANP</sequence>
<evidence type="ECO:0000313" key="2">
    <source>
        <dbReference type="EMBL" id="GAA6198537.1"/>
    </source>
</evidence>
<evidence type="ECO:0000259" key="1">
    <source>
        <dbReference type="Pfam" id="PF07475"/>
    </source>
</evidence>
<dbReference type="InterPro" id="IPR027417">
    <property type="entry name" value="P-loop_NTPase"/>
</dbReference>
<dbReference type="InterPro" id="IPR011104">
    <property type="entry name" value="Hpr_kin/Pase_C"/>
</dbReference>
<comment type="caution">
    <text evidence="2">The sequence shown here is derived from an EMBL/GenBank/DDBJ whole genome shotgun (WGS) entry which is preliminary data.</text>
</comment>
<reference evidence="2 3" key="1">
    <citation type="submission" date="2024-04" db="EMBL/GenBank/DDBJ databases">
        <title>Draft genome sequence of Pseudophaeobacter arcticus NBRC 116598.</title>
        <authorList>
            <person name="Miyakawa T."/>
            <person name="Kusuya Y."/>
            <person name="Miura T."/>
        </authorList>
    </citation>
    <scope>NUCLEOTIDE SEQUENCE [LARGE SCALE GENOMIC DNA]</scope>
    <source>
        <strain evidence="2 3">SU-CL00105</strain>
    </source>
</reference>
<feature type="domain" description="HPr kinase/phosphorylase C-terminal" evidence="1">
    <location>
        <begin position="5"/>
        <end position="84"/>
    </location>
</feature>
<dbReference type="RefSeq" id="WP_297339397.1">
    <property type="nucleotide sequence ID" value="NZ_BAABWU010000023.1"/>
</dbReference>
<dbReference type="GO" id="GO:0016301">
    <property type="term" value="F:kinase activity"/>
    <property type="evidence" value="ECO:0007669"/>
    <property type="project" value="UniProtKB-KW"/>
</dbReference>
<proteinExistence type="predicted"/>
<dbReference type="Pfam" id="PF07475">
    <property type="entry name" value="Hpr_kinase_C"/>
    <property type="match status" value="1"/>
</dbReference>
<dbReference type="Gene3D" id="3.40.50.300">
    <property type="entry name" value="P-loop containing nucleotide triphosphate hydrolases"/>
    <property type="match status" value="1"/>
</dbReference>
<dbReference type="EMBL" id="BAABWU010000023">
    <property type="protein sequence ID" value="GAA6198537.1"/>
    <property type="molecule type" value="Genomic_DNA"/>
</dbReference>
<keyword evidence="3" id="KW-1185">Reference proteome</keyword>
<keyword evidence="2" id="KW-0808">Transferase</keyword>